<sequence>MEVFIFKTDISTKKKAKTLKPVFSSHPIITDWSIDTEDIDNVLRVEASENLNENDIITLIKTNGFHCEVLPD</sequence>
<dbReference type="EMBL" id="JAUJEA010000005">
    <property type="protein sequence ID" value="MDN5202704.1"/>
    <property type="molecule type" value="Genomic_DNA"/>
</dbReference>
<evidence type="ECO:0008006" key="3">
    <source>
        <dbReference type="Google" id="ProtNLM"/>
    </source>
</evidence>
<name>A0ABT8KPP5_9BACT</name>
<organism evidence="1 2">
    <name type="scientific">Splendidivirga corallicola</name>
    <dbReference type="NCBI Taxonomy" id="3051826"/>
    <lineage>
        <taxon>Bacteria</taxon>
        <taxon>Pseudomonadati</taxon>
        <taxon>Bacteroidota</taxon>
        <taxon>Cytophagia</taxon>
        <taxon>Cytophagales</taxon>
        <taxon>Splendidivirgaceae</taxon>
        <taxon>Splendidivirga</taxon>
    </lineage>
</organism>
<dbReference type="Proteomes" id="UP001172082">
    <property type="component" value="Unassembled WGS sequence"/>
</dbReference>
<evidence type="ECO:0000313" key="2">
    <source>
        <dbReference type="Proteomes" id="UP001172082"/>
    </source>
</evidence>
<reference evidence="1" key="1">
    <citation type="submission" date="2023-06" db="EMBL/GenBank/DDBJ databases">
        <title>Genomic of Parafulvivirga corallium.</title>
        <authorList>
            <person name="Wang G."/>
        </authorList>
    </citation>
    <scope>NUCLEOTIDE SEQUENCE</scope>
    <source>
        <strain evidence="1">BMA10</strain>
    </source>
</reference>
<comment type="caution">
    <text evidence="1">The sequence shown here is derived from an EMBL/GenBank/DDBJ whole genome shotgun (WGS) entry which is preliminary data.</text>
</comment>
<evidence type="ECO:0000313" key="1">
    <source>
        <dbReference type="EMBL" id="MDN5202704.1"/>
    </source>
</evidence>
<protein>
    <recommendedName>
        <fullName evidence="3">Copper chaperone</fullName>
    </recommendedName>
</protein>
<gene>
    <name evidence="1" type="ORF">QQ008_15045</name>
</gene>
<accession>A0ABT8KPP5</accession>
<dbReference type="RefSeq" id="WP_346752726.1">
    <property type="nucleotide sequence ID" value="NZ_JAUJEA010000005.1"/>
</dbReference>
<proteinExistence type="predicted"/>
<keyword evidence="2" id="KW-1185">Reference proteome</keyword>